<evidence type="ECO:0000313" key="1">
    <source>
        <dbReference type="EMBL" id="MBM9475772.1"/>
    </source>
</evidence>
<dbReference type="AlphaFoldDB" id="A0A939C520"/>
<dbReference type="Proteomes" id="UP000663801">
    <property type="component" value="Unassembled WGS sequence"/>
</dbReference>
<sequence length="207" mass="23352">MLIAGRDRWRIRLDEPAALQIALYVRDVAGLRPEIRPEIPALDPPATVWPVWVRRPSGTSRPAPTVDPTSASEQWAGWWTHLLLSGQDGFGDLRPPAFPALAGSPALRELVRHHWWDAEAWTDGLHDDPRRRRDLSGPWRALGGLVQGLEDERGGTPADFRLRVTVLPVAGKRGWVLRPDHLLVTRALIADQDNALDWLRMRIRPLL</sequence>
<comment type="caution">
    <text evidence="1">The sequence shown here is derived from an EMBL/GenBank/DDBJ whole genome shotgun (WGS) entry which is preliminary data.</text>
</comment>
<keyword evidence="2" id="KW-1185">Reference proteome</keyword>
<dbReference type="EMBL" id="JAERWL010000005">
    <property type="protein sequence ID" value="MBM9475772.1"/>
    <property type="molecule type" value="Genomic_DNA"/>
</dbReference>
<dbReference type="RefSeq" id="WP_205255863.1">
    <property type="nucleotide sequence ID" value="NZ_BAAAPV010000002.1"/>
</dbReference>
<organism evidence="1 2">
    <name type="scientific">Nakamurella flavida</name>
    <dbReference type="NCBI Taxonomy" id="363630"/>
    <lineage>
        <taxon>Bacteria</taxon>
        <taxon>Bacillati</taxon>
        <taxon>Actinomycetota</taxon>
        <taxon>Actinomycetes</taxon>
        <taxon>Nakamurellales</taxon>
        <taxon>Nakamurellaceae</taxon>
        <taxon>Nakamurella</taxon>
    </lineage>
</organism>
<gene>
    <name evidence="1" type="ORF">JL107_04865</name>
</gene>
<reference evidence="1" key="1">
    <citation type="submission" date="2021-01" db="EMBL/GenBank/DDBJ databases">
        <title>KCTC 19127 draft genome.</title>
        <authorList>
            <person name="An D."/>
        </authorList>
    </citation>
    <scope>NUCLEOTIDE SEQUENCE</scope>
    <source>
        <strain evidence="1">KCTC 19127</strain>
    </source>
</reference>
<evidence type="ECO:0000313" key="2">
    <source>
        <dbReference type="Proteomes" id="UP000663801"/>
    </source>
</evidence>
<name>A0A939C520_9ACTN</name>
<accession>A0A939C520</accession>
<proteinExistence type="predicted"/>
<protein>
    <submittedName>
        <fullName evidence="1">Uncharacterized protein</fullName>
    </submittedName>
</protein>